<reference evidence="3" key="1">
    <citation type="submission" date="2022-10" db="EMBL/GenBank/DDBJ databases">
        <authorList>
            <person name="Chen Y."/>
            <person name="Dougan E. K."/>
            <person name="Chan C."/>
            <person name="Rhodes N."/>
            <person name="Thang M."/>
        </authorList>
    </citation>
    <scope>NUCLEOTIDE SEQUENCE</scope>
</reference>
<dbReference type="EMBL" id="CAMXCT030004296">
    <property type="protein sequence ID" value="CAL4795789.1"/>
    <property type="molecule type" value="Genomic_DNA"/>
</dbReference>
<dbReference type="GO" id="GO:0004843">
    <property type="term" value="F:cysteine-type deubiquitinase activity"/>
    <property type="evidence" value="ECO:0007669"/>
    <property type="project" value="InterPro"/>
</dbReference>
<evidence type="ECO:0000313" key="4">
    <source>
        <dbReference type="EMBL" id="CAL4795789.1"/>
    </source>
</evidence>
<comment type="caution">
    <text evidence="3">The sequence shown here is derived from an EMBL/GenBank/DDBJ whole genome shotgun (WGS) entry which is preliminary data.</text>
</comment>
<keyword evidence="4" id="KW-0548">Nucleotidyltransferase</keyword>
<accession>A0A9P1DFF5</accession>
<reference evidence="4 5" key="2">
    <citation type="submission" date="2024-05" db="EMBL/GenBank/DDBJ databases">
        <authorList>
            <person name="Chen Y."/>
            <person name="Shah S."/>
            <person name="Dougan E. K."/>
            <person name="Thang M."/>
            <person name="Chan C."/>
        </authorList>
    </citation>
    <scope>NUCLEOTIDE SEQUENCE [LARGE SCALE GENOMIC DNA]</scope>
</reference>
<dbReference type="GO" id="GO:0003964">
    <property type="term" value="F:RNA-directed DNA polymerase activity"/>
    <property type="evidence" value="ECO:0007669"/>
    <property type="project" value="UniProtKB-KW"/>
</dbReference>
<gene>
    <name evidence="3" type="ORF">C1SCF055_LOCUS33919</name>
</gene>
<dbReference type="InterPro" id="IPR038765">
    <property type="entry name" value="Papain-like_cys_pep_sf"/>
</dbReference>
<feature type="domain" description="Peptidase C19 ubiquitin carboxyl-terminal hydrolase" evidence="2">
    <location>
        <begin position="453"/>
        <end position="862"/>
    </location>
</feature>
<keyword evidence="4" id="KW-0695">RNA-directed DNA polymerase</keyword>
<organism evidence="3">
    <name type="scientific">Cladocopium goreaui</name>
    <dbReference type="NCBI Taxonomy" id="2562237"/>
    <lineage>
        <taxon>Eukaryota</taxon>
        <taxon>Sar</taxon>
        <taxon>Alveolata</taxon>
        <taxon>Dinophyceae</taxon>
        <taxon>Suessiales</taxon>
        <taxon>Symbiodiniaceae</taxon>
        <taxon>Cladocopium</taxon>
    </lineage>
</organism>
<keyword evidence="4" id="KW-0808">Transferase</keyword>
<dbReference type="GO" id="GO:0016579">
    <property type="term" value="P:protein deubiquitination"/>
    <property type="evidence" value="ECO:0007669"/>
    <property type="project" value="InterPro"/>
</dbReference>
<keyword evidence="5" id="KW-1185">Reference proteome</keyword>
<proteinExistence type="predicted"/>
<evidence type="ECO:0000256" key="1">
    <source>
        <dbReference type="SAM" id="MobiDB-lite"/>
    </source>
</evidence>
<sequence>TFRNAQEFDYLLQAIGILFSLLQEFDMTLNPNKSVAILALHGPKSRKTRAACVKRDHRGDLLKIPVPTQQHVLIPIKDKATYLGCIMSYHSFEAASSVQRAETALSGEALISGPDLCTGTPAALTMTAMCPSRADVSMRGTQMLSDADLSLIKSKPWGNRLLQLIADDTLDLLEKDHEACGYLSRYCCICGQHLSRTQDTSRAISVLFGPKLLSYYFMVVDCMRKKVALLRQIAMLYYRLDSVPFMPVETTDQIEHSVTFGLWTSTEVTQLLRRCCMQCGQEHPAGMLCRHIHEEHLSGHRFVEFYFETLVPAISKILHSDFQCDLCSQVFNLPPDATQPALSEPRARELPGDFAKLHLVGHYMEGDLAMNGVDQSSQAQIRETFQFLAPLLDQSLKLQPNPKAPKQRRTDDKNQQDLPDHGPPAADPQRLMQYLQALGHLVLRQEHSLSLLQSTDSFILFFQQDKEGSLQSLLVETQKWHQKRLQEPEMVQTTLRQHLCQHLLQDLLNRVTKVSQSKPEDALFRLCREKNLILEDMSWPFLRWDTAKKLLVIDKKKAITMPKMLEHLTELVEEFRDPALVVRFQGLAASSPQTAVPWKLQLNLRYNRPYDLLVAMTHSSVWMVAGMSLKIHTPQQSRLAKTVESLLPKGRGRGKGSGKSKGKNKARQQLCLHLSTLQLGNDSTWCFANAMVYCLIVVHATLAWLEAPAVNMCWERRLEIEDRVQCHDTGHATMPLILQFTPELALLETCTFQQLIHVWHQAEGMHAALLQAAPILCVQVDRMFEALNGQIEKSSCAFNLESETRFPVYCDDLLQCAQISYTFVAAAAHLGIDAAGHYQAFLKMHPALESNAKPVQWLITQDNVQPHACWRLPTHLCQNLTVAWFVRTHCLYLPKILHQPLPNAEYIEKPEDVSQLLALFREPATD</sequence>
<feature type="region of interest" description="Disordered" evidence="1">
    <location>
        <begin position="397"/>
        <end position="427"/>
    </location>
</feature>
<name>A0A9P1DFF5_9DINO</name>
<dbReference type="EMBL" id="CAMXCT010004296">
    <property type="protein sequence ID" value="CAI4008477.1"/>
    <property type="molecule type" value="Genomic_DNA"/>
</dbReference>
<dbReference type="EMBL" id="CAMXCT020004296">
    <property type="protein sequence ID" value="CAL1161852.1"/>
    <property type="molecule type" value="Genomic_DNA"/>
</dbReference>
<evidence type="ECO:0000259" key="2">
    <source>
        <dbReference type="Pfam" id="PF00443"/>
    </source>
</evidence>
<dbReference type="SUPFAM" id="SSF54001">
    <property type="entry name" value="Cysteine proteinases"/>
    <property type="match status" value="1"/>
</dbReference>
<protein>
    <submittedName>
        <fullName evidence="4">Reverse transcriptase domain-containing protein</fullName>
    </submittedName>
</protein>
<evidence type="ECO:0000313" key="5">
    <source>
        <dbReference type="Proteomes" id="UP001152797"/>
    </source>
</evidence>
<dbReference type="Pfam" id="PF00443">
    <property type="entry name" value="UCH"/>
    <property type="match status" value="1"/>
</dbReference>
<feature type="non-terminal residue" evidence="3">
    <location>
        <position position="926"/>
    </location>
</feature>
<dbReference type="Proteomes" id="UP001152797">
    <property type="component" value="Unassembled WGS sequence"/>
</dbReference>
<dbReference type="InterPro" id="IPR001394">
    <property type="entry name" value="Peptidase_C19_UCH"/>
</dbReference>
<dbReference type="AlphaFoldDB" id="A0A9P1DFF5"/>
<feature type="compositionally biased region" description="Basic and acidic residues" evidence="1">
    <location>
        <begin position="408"/>
        <end position="420"/>
    </location>
</feature>
<evidence type="ECO:0000313" key="3">
    <source>
        <dbReference type="EMBL" id="CAI4008477.1"/>
    </source>
</evidence>